<name>A0A1T4VQA2_9GAMM</name>
<accession>A0A1T4VQA2</accession>
<proteinExistence type="predicted"/>
<keyword evidence="2" id="KW-1185">Reference proteome</keyword>
<gene>
    <name evidence="1" type="ORF">SAMN02745132_04130</name>
</gene>
<dbReference type="AlphaFoldDB" id="A0A1T4VQA2"/>
<evidence type="ECO:0000313" key="1">
    <source>
        <dbReference type="EMBL" id="SKA66671.1"/>
    </source>
</evidence>
<dbReference type="Proteomes" id="UP000190162">
    <property type="component" value="Unassembled WGS sequence"/>
</dbReference>
<dbReference type="EMBL" id="FUXU01000088">
    <property type="protein sequence ID" value="SKA66671.1"/>
    <property type="molecule type" value="Genomic_DNA"/>
</dbReference>
<sequence length="104" mass="11427">MVVLYPKSAMLSSASGVNCGFCGTNRCVKFLRRYQDQKRAGSTFALGVITAVWLFESDTFMGCNKDLIVFCDIDKILLVTKKQLMLGFATISGIAFLETHAAQC</sequence>
<reference evidence="2" key="1">
    <citation type="submission" date="2017-02" db="EMBL/GenBank/DDBJ databases">
        <authorList>
            <person name="Varghese N."/>
            <person name="Submissions S."/>
        </authorList>
    </citation>
    <scope>NUCLEOTIDE SEQUENCE [LARGE SCALE GENOMIC DNA]</scope>
    <source>
        <strain evidence="2">DSM 22720</strain>
    </source>
</reference>
<evidence type="ECO:0000313" key="2">
    <source>
        <dbReference type="Proteomes" id="UP000190162"/>
    </source>
</evidence>
<protein>
    <submittedName>
        <fullName evidence="1">Uncharacterized protein</fullName>
    </submittedName>
</protein>
<organism evidence="1 2">
    <name type="scientific">Enterovibrio nigricans DSM 22720</name>
    <dbReference type="NCBI Taxonomy" id="1121868"/>
    <lineage>
        <taxon>Bacteria</taxon>
        <taxon>Pseudomonadati</taxon>
        <taxon>Pseudomonadota</taxon>
        <taxon>Gammaproteobacteria</taxon>
        <taxon>Vibrionales</taxon>
        <taxon>Vibrionaceae</taxon>
        <taxon>Enterovibrio</taxon>
    </lineage>
</organism>